<sequence>MSDPLPRTAPESTASGQVPVELYAGPLCGTALLAHPSAESIRGTCPMTGAPLNYIPSELRSLKGCRIYELENEIPF</sequence>
<keyword evidence="2" id="KW-1185">Reference proteome</keyword>
<dbReference type="Proteomes" id="UP001320876">
    <property type="component" value="Unassembled WGS sequence"/>
</dbReference>
<reference evidence="1 2" key="1">
    <citation type="submission" date="2022-10" db="EMBL/GenBank/DDBJ databases">
        <title>Luteolibacter arcticus strain CCTCC AB 2014275, whole genome shotgun sequencing project.</title>
        <authorList>
            <person name="Zhao G."/>
            <person name="Shen L."/>
        </authorList>
    </citation>
    <scope>NUCLEOTIDE SEQUENCE [LARGE SCALE GENOMIC DNA]</scope>
    <source>
        <strain evidence="1 2">CCTCC AB 2014275</strain>
    </source>
</reference>
<organism evidence="1 2">
    <name type="scientific">Luteolibacter arcticus</name>
    <dbReference type="NCBI Taxonomy" id="1581411"/>
    <lineage>
        <taxon>Bacteria</taxon>
        <taxon>Pseudomonadati</taxon>
        <taxon>Verrucomicrobiota</taxon>
        <taxon>Verrucomicrobiia</taxon>
        <taxon>Verrucomicrobiales</taxon>
        <taxon>Verrucomicrobiaceae</taxon>
        <taxon>Luteolibacter</taxon>
    </lineage>
</organism>
<gene>
    <name evidence="1" type="ORF">OKA05_09005</name>
</gene>
<comment type="caution">
    <text evidence="1">The sequence shown here is derived from an EMBL/GenBank/DDBJ whole genome shotgun (WGS) entry which is preliminary data.</text>
</comment>
<evidence type="ECO:0000313" key="1">
    <source>
        <dbReference type="EMBL" id="MCW1922690.1"/>
    </source>
</evidence>
<protein>
    <submittedName>
        <fullName evidence="1">Uncharacterized protein</fullName>
    </submittedName>
</protein>
<name>A0ABT3GGF2_9BACT</name>
<dbReference type="EMBL" id="JAPDDT010000003">
    <property type="protein sequence ID" value="MCW1922690.1"/>
    <property type="molecule type" value="Genomic_DNA"/>
</dbReference>
<dbReference type="RefSeq" id="WP_264486798.1">
    <property type="nucleotide sequence ID" value="NZ_JAPDDT010000003.1"/>
</dbReference>
<evidence type="ECO:0000313" key="2">
    <source>
        <dbReference type="Proteomes" id="UP001320876"/>
    </source>
</evidence>
<proteinExistence type="predicted"/>
<accession>A0ABT3GGF2</accession>